<name>A0AAE3K922_9EURY</name>
<sequence>MDVIAIGLGDLGRGEAAVLDEMGVTLVGGADPSPDARELFADQFGCPTFETHEELLQQTDADLANIVTPHTLHYQGIKDCLNEGVHVHVEKPFVTDVSHGEELIALAAESDLVLSVGYQRHFDPRYETIRELIDEGSIGEPHTISCHLEQKWFEFAAASWRGNPALSGGGQLSDSGSHLLDAVLWTTRSTPNAVAAVVDAYGLAVDVNSALAVSLERDETPITASISVSGAGQSTPAPGESIRIFGRDGVIHFDGETIEHTSNGETTTHYIEEPEFDTLTKRKLQNTIDAINGDAALKIPAEDGLNVAKLTLGAYEAAEQGETVYFG</sequence>
<keyword evidence="4" id="KW-1185">Reference proteome</keyword>
<dbReference type="RefSeq" id="WP_250584865.1">
    <property type="nucleotide sequence ID" value="NZ_JAKRVX010000004.1"/>
</dbReference>
<dbReference type="InterPro" id="IPR000683">
    <property type="entry name" value="Gfo/Idh/MocA-like_OxRdtase_N"/>
</dbReference>
<feature type="domain" description="Gfo/Idh/MocA-like oxidoreductase N-terminal" evidence="1">
    <location>
        <begin position="3"/>
        <end position="118"/>
    </location>
</feature>
<evidence type="ECO:0000313" key="3">
    <source>
        <dbReference type="EMBL" id="MCL9817631.1"/>
    </source>
</evidence>
<evidence type="ECO:0000259" key="2">
    <source>
        <dbReference type="Pfam" id="PF22725"/>
    </source>
</evidence>
<proteinExistence type="predicted"/>
<reference evidence="3" key="2">
    <citation type="submission" date="2022-02" db="EMBL/GenBank/DDBJ databases">
        <authorList>
            <person name="Elcheninov A.G."/>
            <person name="Sorokin D.Y."/>
            <person name="Kublanov I.V."/>
        </authorList>
    </citation>
    <scope>NUCLEOTIDE SEQUENCE</scope>
    <source>
        <strain evidence="3">AArc-St2</strain>
    </source>
</reference>
<organism evidence="3 4">
    <name type="scientific">Natronocalculus amylovorans</name>
    <dbReference type="NCBI Taxonomy" id="2917812"/>
    <lineage>
        <taxon>Archaea</taxon>
        <taxon>Methanobacteriati</taxon>
        <taxon>Methanobacteriota</taxon>
        <taxon>Stenosarchaea group</taxon>
        <taxon>Halobacteria</taxon>
        <taxon>Halobacteriales</taxon>
        <taxon>Haloferacaceae</taxon>
        <taxon>Natronocalculus</taxon>
    </lineage>
</organism>
<dbReference type="Proteomes" id="UP001203207">
    <property type="component" value="Unassembled WGS sequence"/>
</dbReference>
<dbReference type="Gene3D" id="3.30.360.10">
    <property type="entry name" value="Dihydrodipicolinate Reductase, domain 2"/>
    <property type="match status" value="1"/>
</dbReference>
<dbReference type="SUPFAM" id="SSF55347">
    <property type="entry name" value="Glyceraldehyde-3-phosphate dehydrogenase-like, C-terminal domain"/>
    <property type="match status" value="1"/>
</dbReference>
<evidence type="ECO:0000313" key="4">
    <source>
        <dbReference type="Proteomes" id="UP001203207"/>
    </source>
</evidence>
<dbReference type="InterPro" id="IPR036291">
    <property type="entry name" value="NAD(P)-bd_dom_sf"/>
</dbReference>
<dbReference type="Pfam" id="PF01408">
    <property type="entry name" value="GFO_IDH_MocA"/>
    <property type="match status" value="1"/>
</dbReference>
<dbReference type="PANTHER" id="PTHR43377">
    <property type="entry name" value="BILIVERDIN REDUCTASE A"/>
    <property type="match status" value="1"/>
</dbReference>
<evidence type="ECO:0000259" key="1">
    <source>
        <dbReference type="Pfam" id="PF01408"/>
    </source>
</evidence>
<dbReference type="Gene3D" id="3.40.50.720">
    <property type="entry name" value="NAD(P)-binding Rossmann-like Domain"/>
    <property type="match status" value="1"/>
</dbReference>
<dbReference type="GO" id="GO:0000166">
    <property type="term" value="F:nucleotide binding"/>
    <property type="evidence" value="ECO:0007669"/>
    <property type="project" value="InterPro"/>
</dbReference>
<dbReference type="AlphaFoldDB" id="A0AAE3K922"/>
<dbReference type="InterPro" id="IPR051450">
    <property type="entry name" value="Gfo/Idh/MocA_Oxidoreductases"/>
</dbReference>
<feature type="domain" description="GFO/IDH/MocA-like oxidoreductase" evidence="2">
    <location>
        <begin position="126"/>
        <end position="251"/>
    </location>
</feature>
<dbReference type="SUPFAM" id="SSF51735">
    <property type="entry name" value="NAD(P)-binding Rossmann-fold domains"/>
    <property type="match status" value="1"/>
</dbReference>
<reference evidence="3" key="1">
    <citation type="journal article" date="2022" name="Syst. Appl. Microbiol.">
        <title>Natronocalculus amylovorans gen. nov., sp. nov., and Natranaeroarchaeum aerophilus sp. nov., dominant culturable amylolytic natronoarchaea from hypersaline soda lakes in southwestern Siberia.</title>
        <authorList>
            <person name="Sorokin D.Y."/>
            <person name="Elcheninov A.G."/>
            <person name="Khizhniak T.V."/>
            <person name="Koenen M."/>
            <person name="Bale N.J."/>
            <person name="Damste J.S.S."/>
            <person name="Kublanov I.V."/>
        </authorList>
    </citation>
    <scope>NUCLEOTIDE SEQUENCE</scope>
    <source>
        <strain evidence="3">AArc-St2</strain>
    </source>
</reference>
<comment type="caution">
    <text evidence="3">The sequence shown here is derived from an EMBL/GenBank/DDBJ whole genome shotgun (WGS) entry which is preliminary data.</text>
</comment>
<dbReference type="Pfam" id="PF22725">
    <property type="entry name" value="GFO_IDH_MocA_C3"/>
    <property type="match status" value="1"/>
</dbReference>
<dbReference type="PANTHER" id="PTHR43377:SF1">
    <property type="entry name" value="BILIVERDIN REDUCTASE A"/>
    <property type="match status" value="1"/>
</dbReference>
<dbReference type="EMBL" id="JAKRVX010000004">
    <property type="protein sequence ID" value="MCL9817631.1"/>
    <property type="molecule type" value="Genomic_DNA"/>
</dbReference>
<dbReference type="InterPro" id="IPR055170">
    <property type="entry name" value="GFO_IDH_MocA-like_dom"/>
</dbReference>
<gene>
    <name evidence="3" type="ORF">AArcSt2_11805</name>
</gene>
<protein>
    <submittedName>
        <fullName evidence="3">Gfo/Idh/MocA family oxidoreductase</fullName>
    </submittedName>
</protein>
<accession>A0AAE3K922</accession>